<accession>A0AAN8GBJ4</accession>
<organism evidence="2 3">
    <name type="scientific">Patella caerulea</name>
    <name type="common">Rayed Mediterranean limpet</name>
    <dbReference type="NCBI Taxonomy" id="87958"/>
    <lineage>
        <taxon>Eukaryota</taxon>
        <taxon>Metazoa</taxon>
        <taxon>Spiralia</taxon>
        <taxon>Lophotrochozoa</taxon>
        <taxon>Mollusca</taxon>
        <taxon>Gastropoda</taxon>
        <taxon>Patellogastropoda</taxon>
        <taxon>Patelloidea</taxon>
        <taxon>Patellidae</taxon>
        <taxon>Patella</taxon>
    </lineage>
</organism>
<evidence type="ECO:0000256" key="1">
    <source>
        <dbReference type="SAM" id="MobiDB-lite"/>
    </source>
</evidence>
<dbReference type="AlphaFoldDB" id="A0AAN8GBJ4"/>
<dbReference type="EMBL" id="JAZGQO010000018">
    <property type="protein sequence ID" value="KAK6167721.1"/>
    <property type="molecule type" value="Genomic_DNA"/>
</dbReference>
<evidence type="ECO:0000313" key="3">
    <source>
        <dbReference type="Proteomes" id="UP001347796"/>
    </source>
</evidence>
<name>A0AAN8GBJ4_PATCE</name>
<protein>
    <submittedName>
        <fullName evidence="2">Uncharacterized protein</fullName>
    </submittedName>
</protein>
<gene>
    <name evidence="2" type="ORF">SNE40_021684</name>
</gene>
<evidence type="ECO:0000313" key="2">
    <source>
        <dbReference type="EMBL" id="KAK6167721.1"/>
    </source>
</evidence>
<reference evidence="2 3" key="1">
    <citation type="submission" date="2024-01" db="EMBL/GenBank/DDBJ databases">
        <title>The genome of the rayed Mediterranean limpet Patella caerulea (Linnaeus, 1758).</title>
        <authorList>
            <person name="Anh-Thu Weber A."/>
            <person name="Halstead-Nussloch G."/>
        </authorList>
    </citation>
    <scope>NUCLEOTIDE SEQUENCE [LARGE SCALE GENOMIC DNA]</scope>
    <source>
        <strain evidence="2">AATW-2023a</strain>
        <tissue evidence="2">Whole specimen</tissue>
    </source>
</reference>
<feature type="region of interest" description="Disordered" evidence="1">
    <location>
        <begin position="55"/>
        <end position="80"/>
    </location>
</feature>
<keyword evidence="3" id="KW-1185">Reference proteome</keyword>
<comment type="caution">
    <text evidence="2">The sequence shown here is derived from an EMBL/GenBank/DDBJ whole genome shotgun (WGS) entry which is preliminary data.</text>
</comment>
<proteinExistence type="predicted"/>
<sequence length="80" mass="9247">MRHLIIDERGVKALIRKLKPDKASGPDKLPNRVLQQCSEELAPGLTHIYISTRNHYPQKKCRKTGDRRTLPPYSRRAVDN</sequence>
<dbReference type="Proteomes" id="UP001347796">
    <property type="component" value="Unassembled WGS sequence"/>
</dbReference>